<dbReference type="EMBL" id="JAUTBF010000001">
    <property type="protein sequence ID" value="MDQ1123861.1"/>
    <property type="molecule type" value="Genomic_DNA"/>
</dbReference>
<dbReference type="SUPFAM" id="SSF51905">
    <property type="entry name" value="FAD/NAD(P)-binding domain"/>
    <property type="match status" value="1"/>
</dbReference>
<name>A0ABU0TW32_MICTR</name>
<dbReference type="InterPro" id="IPR036188">
    <property type="entry name" value="FAD/NAD-bd_sf"/>
</dbReference>
<sequence length="443" mass="48325">MPRAATAPGARIGEHNGRMANSGAVSCVIVGGGPAGMVLGLLLARGGIRVTVLEKHRDFLRDFRGDTVHPSTLRLLDDLGLFDRFDRLPQAHVRQFRLPTSIGTDVVFADLSRLRTAHPYIAMVPQGDLLDLLAEAARAEPTFTLLREHEVTGVLRGGDRVNGVTFRSPDGEGEVRADLTVAADGRWSVVRRALDLPLREFPVPFDVWWFRVTTDRPLAEALLPRIRRGRIGIAIPRRGYVQVAWIGRKGTDAALRAAGIDALRAQVSELLPELAEDVHTIASMDDVKHLDVRVDRLRRWHANGVLCIGDAAHAMSPAGGVGINLAIQDAVATARLLAKPLRRGALAGPRSGRVLARVQRRRRFPTVVIQMAQRVVHARVIAPVLRGATDAVLPRFAGVLLRRLPLLSAVPAFVIGVGTRPERAPRWARHGRAGRDATRCSRA</sequence>
<keyword evidence="1" id="KW-0560">Oxidoreductase</keyword>
<dbReference type="PANTHER" id="PTHR43476:SF5">
    <property type="entry name" value="FAD-DEPENDENT MONOOXYGENASE"/>
    <property type="match status" value="1"/>
</dbReference>
<dbReference type="InterPro" id="IPR002938">
    <property type="entry name" value="FAD-bd"/>
</dbReference>
<gene>
    <name evidence="3" type="ORF">QE412_002434</name>
</gene>
<evidence type="ECO:0000259" key="2">
    <source>
        <dbReference type="Pfam" id="PF01494"/>
    </source>
</evidence>
<reference evidence="3 4" key="1">
    <citation type="submission" date="2023-07" db="EMBL/GenBank/DDBJ databases">
        <title>Functional and genomic diversity of the sorghum phyllosphere microbiome.</title>
        <authorList>
            <person name="Shade A."/>
        </authorList>
    </citation>
    <scope>NUCLEOTIDE SEQUENCE [LARGE SCALE GENOMIC DNA]</scope>
    <source>
        <strain evidence="3 4">SORGH_AS_1207</strain>
    </source>
</reference>
<proteinExistence type="predicted"/>
<dbReference type="Pfam" id="PF01494">
    <property type="entry name" value="FAD_binding_3"/>
    <property type="match status" value="1"/>
</dbReference>
<protein>
    <submittedName>
        <fullName evidence="3">2-polyprenyl-6-methoxyphenol hydroxylase-like FAD-dependent oxidoreductase</fullName>
    </submittedName>
</protein>
<feature type="domain" description="FAD-binding" evidence="2">
    <location>
        <begin position="26"/>
        <end position="342"/>
    </location>
</feature>
<dbReference type="InterPro" id="IPR050631">
    <property type="entry name" value="PheA/TfdB_FAD_monoxygenase"/>
</dbReference>
<dbReference type="Gene3D" id="3.50.50.60">
    <property type="entry name" value="FAD/NAD(P)-binding domain"/>
    <property type="match status" value="2"/>
</dbReference>
<accession>A0ABU0TW32</accession>
<comment type="caution">
    <text evidence="3">The sequence shown here is derived from an EMBL/GenBank/DDBJ whole genome shotgun (WGS) entry which is preliminary data.</text>
</comment>
<dbReference type="PANTHER" id="PTHR43476">
    <property type="entry name" value="3-(3-HYDROXY-PHENYL)PROPIONATE/3-HYDROXYCINNAMIC ACID HYDROXYLASE"/>
    <property type="match status" value="1"/>
</dbReference>
<dbReference type="NCBIfam" id="NF004834">
    <property type="entry name" value="PRK06185.1-3"/>
    <property type="match status" value="1"/>
</dbReference>
<dbReference type="NCBIfam" id="NF004833">
    <property type="entry name" value="PRK06185.1-1"/>
    <property type="match status" value="1"/>
</dbReference>
<organism evidence="3 4">
    <name type="scientific">Microbacterium trichothecenolyticum</name>
    <name type="common">Aureobacterium trichothecenolyticum</name>
    <dbReference type="NCBI Taxonomy" id="69370"/>
    <lineage>
        <taxon>Bacteria</taxon>
        <taxon>Bacillati</taxon>
        <taxon>Actinomycetota</taxon>
        <taxon>Actinomycetes</taxon>
        <taxon>Micrococcales</taxon>
        <taxon>Microbacteriaceae</taxon>
        <taxon>Microbacterium</taxon>
    </lineage>
</organism>
<dbReference type="PRINTS" id="PR00420">
    <property type="entry name" value="RNGMNOXGNASE"/>
</dbReference>
<keyword evidence="4" id="KW-1185">Reference proteome</keyword>
<dbReference type="Proteomes" id="UP001226691">
    <property type="component" value="Unassembled WGS sequence"/>
</dbReference>
<evidence type="ECO:0000256" key="1">
    <source>
        <dbReference type="ARBA" id="ARBA00023002"/>
    </source>
</evidence>
<evidence type="ECO:0000313" key="4">
    <source>
        <dbReference type="Proteomes" id="UP001226691"/>
    </source>
</evidence>
<evidence type="ECO:0000313" key="3">
    <source>
        <dbReference type="EMBL" id="MDQ1123861.1"/>
    </source>
</evidence>